<dbReference type="Proteomes" id="UP000003781">
    <property type="component" value="Unassembled WGS sequence"/>
</dbReference>
<dbReference type="eggNOG" id="COG3280">
    <property type="taxonomic scope" value="Bacteria"/>
</dbReference>
<dbReference type="EMBL" id="AAXW01000130">
    <property type="protein sequence ID" value="EAZ87967.1"/>
    <property type="molecule type" value="Genomic_DNA"/>
</dbReference>
<proteinExistence type="predicted"/>
<dbReference type="Gene3D" id="3.20.20.80">
    <property type="entry name" value="Glycosidases"/>
    <property type="match status" value="1"/>
</dbReference>
<dbReference type="AlphaFoldDB" id="A3IZY2"/>
<reference evidence="1 2" key="1">
    <citation type="submission" date="2007-03" db="EMBL/GenBank/DDBJ databases">
        <authorList>
            <person name="Stal L."/>
            <person name="Ferriera S."/>
            <person name="Johnson J."/>
            <person name="Kravitz S."/>
            <person name="Beeson K."/>
            <person name="Sutton G."/>
            <person name="Rogers Y.-H."/>
            <person name="Friedman R."/>
            <person name="Frazier M."/>
            <person name="Venter J.C."/>
        </authorList>
    </citation>
    <scope>NUCLEOTIDE SEQUENCE [LARGE SCALE GENOMIC DNA]</scope>
    <source>
        <strain evidence="1 2">CCY0110</strain>
    </source>
</reference>
<feature type="non-terminal residue" evidence="1">
    <location>
        <position position="1"/>
    </location>
</feature>
<sequence length="169" mass="19569">LVDPDNRRPVNYQQRQEILKEIKERSQQDLSTLITELKDTAKDGRIKLFLITQALEVRNQNIKLFQEGDYIPLTIRGKYADHVVAFARVYDNQCSITVVPRYLTSLVSPPNYALREEVWQDTYLEVPHQLQSNWFNNLTGEVLSNQETLTIGSIFQSFPVALLINSTEE</sequence>
<evidence type="ECO:0000313" key="1">
    <source>
        <dbReference type="EMBL" id="EAZ87967.1"/>
    </source>
</evidence>
<evidence type="ECO:0000313" key="2">
    <source>
        <dbReference type="Proteomes" id="UP000003781"/>
    </source>
</evidence>
<accession>A3IZY2</accession>
<name>A3IZY2_9CHRO</name>
<gene>
    <name evidence="1" type="ORF">CY0110_06389</name>
</gene>
<comment type="caution">
    <text evidence="1">The sequence shown here is derived from an EMBL/GenBank/DDBJ whole genome shotgun (WGS) entry which is preliminary data.</text>
</comment>
<protein>
    <submittedName>
        <fullName evidence="1">Alpha amylase, catalytic region</fullName>
    </submittedName>
</protein>
<keyword evidence="2" id="KW-1185">Reference proteome</keyword>
<organism evidence="1 2">
    <name type="scientific">Crocosphaera chwakensis CCY0110</name>
    <dbReference type="NCBI Taxonomy" id="391612"/>
    <lineage>
        <taxon>Bacteria</taxon>
        <taxon>Bacillati</taxon>
        <taxon>Cyanobacteriota</taxon>
        <taxon>Cyanophyceae</taxon>
        <taxon>Oscillatoriophycideae</taxon>
        <taxon>Chroococcales</taxon>
        <taxon>Aphanothecaceae</taxon>
        <taxon>Crocosphaera</taxon>
        <taxon>Crocosphaera chwakensis</taxon>
    </lineage>
</organism>